<evidence type="ECO:0000313" key="3">
    <source>
        <dbReference type="EMBL" id="TQL90257.1"/>
    </source>
</evidence>
<feature type="domain" description="Thiopeptide-type bacteriocin biosynthesis" evidence="2">
    <location>
        <begin position="740"/>
        <end position="975"/>
    </location>
</feature>
<dbReference type="OrthoDB" id="1273722at2"/>
<protein>
    <submittedName>
        <fullName evidence="3">Thiopeptide-type bacteriocin biosynthesis protein</fullName>
    </submittedName>
</protein>
<name>A0A543BZK8_9ACTN</name>
<gene>
    <name evidence="3" type="ORF">FB559_7554</name>
</gene>
<evidence type="ECO:0000259" key="1">
    <source>
        <dbReference type="Pfam" id="PF04738"/>
    </source>
</evidence>
<dbReference type="Proteomes" id="UP000316096">
    <property type="component" value="Unassembled WGS sequence"/>
</dbReference>
<sequence length="989" mass="110065">MTKMPRLKAADRATVRMSVLPAETAARTRSDGDDPAGYLRSIIADPLVREAIAVSSPSLAHTLDALEAGRPVDPKKLRRAVLSVSRYVLRMATRSTPFGIMAGVSEARFGDAVKTSFGDGHRKSARPDVGWLHTLVRDWERRPEIVRRLHVVRNGLAFARGDRIVVPHLPVGDDGPAIEVSVRRTRVVDEVLERARRPVRFTDLAGHLLTAFPQGSPEAVERMLMQLVERYALLTDLMPPDDADPIQHVLDRLPAEAAADLEETGAALDAYARTPVGGGLPAWNEVLRVTRRLGEKQHAPHVDLRLDDEITLPWAVAEEVESTAAILTRITPPDRAVPHMRAYHDDFVDRYGTGRLVPVKELLDPEAGLGTPAGYRTSARSAPRAEPNRYRDRVFGELTQRALLDGAHEVELDAAMIDWLADDDDGRVPSVLELGIHVLAASAPALEAGDFRIALATMPLSRRAGALSGRFAYLLDDLRDQTAQLLSGAKIPQPQLTFQANWTRVANVARVPRLTAHSLPVGRFADPGDPSVVDLDDLAVGSADGRLFLQSLSRGTEIVPTTIHMLVLREVAPDVARFLYDVSDARHRACAAWTWGDLDAMLPFLPRVRHGRTIMAPATWRPSLDLVDTAVPDREWQRRLDAWRERWRVPAEVFMTNGDNRIGLDLDATLHRRILRYELGRRKSTLLVEPPGGEGFGAGWADGRAGELVVTLTSDTPDPAVRTRAVVRRRPYVHHPGGEWLFAKLYCSADRHGELIARSLPVLRAALPSCVDRWFFMRYFDPGPHLRLRFQGDPDGLNREVMPLVHQWAARLCEAGLARTLMLDTYEPEVERYGGPEALEAAERLFQADSEAVIEQLGLRLDLRPELLAAANYADLMRGFDAPDWREWFLHAFPKNEHHSAFQAVRRTAIPVVEGQVDPRLDAIWARRRPAVAEYGRLIRSLNRPTPLPALLHMHHNRLVGAAPDGEGVSYAITRGALQALWDRERHAK</sequence>
<evidence type="ECO:0000313" key="4">
    <source>
        <dbReference type="Proteomes" id="UP000316096"/>
    </source>
</evidence>
<comment type="caution">
    <text evidence="3">The sequence shown here is derived from an EMBL/GenBank/DDBJ whole genome shotgun (WGS) entry which is preliminary data.</text>
</comment>
<dbReference type="EMBL" id="VFOZ01000002">
    <property type="protein sequence ID" value="TQL90257.1"/>
    <property type="molecule type" value="Genomic_DNA"/>
</dbReference>
<dbReference type="RefSeq" id="WP_141962316.1">
    <property type="nucleotide sequence ID" value="NZ_VFOZ01000002.1"/>
</dbReference>
<feature type="domain" description="Lantibiotic dehydratase N-terminal" evidence="1">
    <location>
        <begin position="44"/>
        <end position="675"/>
    </location>
</feature>
<organism evidence="3 4">
    <name type="scientific">Actinoallomurus bryophytorum</name>
    <dbReference type="NCBI Taxonomy" id="1490222"/>
    <lineage>
        <taxon>Bacteria</taxon>
        <taxon>Bacillati</taxon>
        <taxon>Actinomycetota</taxon>
        <taxon>Actinomycetes</taxon>
        <taxon>Streptosporangiales</taxon>
        <taxon>Thermomonosporaceae</taxon>
        <taxon>Actinoallomurus</taxon>
    </lineage>
</organism>
<dbReference type="Pfam" id="PF14028">
    <property type="entry name" value="Lant_dehydr_C"/>
    <property type="match status" value="1"/>
</dbReference>
<dbReference type="InterPro" id="IPR006827">
    <property type="entry name" value="Lant_deHydtase_N"/>
</dbReference>
<accession>A0A543BZK8</accession>
<dbReference type="NCBIfam" id="TIGR03891">
    <property type="entry name" value="thiopep_ocin"/>
    <property type="match status" value="1"/>
</dbReference>
<proteinExistence type="predicted"/>
<dbReference type="Pfam" id="PF04738">
    <property type="entry name" value="Lant_dehydr_N"/>
    <property type="match status" value="1"/>
</dbReference>
<evidence type="ECO:0000259" key="2">
    <source>
        <dbReference type="Pfam" id="PF14028"/>
    </source>
</evidence>
<keyword evidence="4" id="KW-1185">Reference proteome</keyword>
<dbReference type="InterPro" id="IPR023809">
    <property type="entry name" value="Thiopep_bacteriocin_synth_dom"/>
</dbReference>
<dbReference type="AlphaFoldDB" id="A0A543BZK8"/>
<reference evidence="3 4" key="1">
    <citation type="submission" date="2019-06" db="EMBL/GenBank/DDBJ databases">
        <title>Sequencing the genomes of 1000 actinobacteria strains.</title>
        <authorList>
            <person name="Klenk H.-P."/>
        </authorList>
    </citation>
    <scope>NUCLEOTIDE SEQUENCE [LARGE SCALE GENOMIC DNA]</scope>
    <source>
        <strain evidence="3 4">DSM 102200</strain>
    </source>
</reference>